<keyword evidence="1" id="KW-0808">Transferase</keyword>
<gene>
    <name evidence="9" type="ORF">AV274_3337</name>
</gene>
<keyword evidence="2 5" id="KW-0479">Metal-binding</keyword>
<dbReference type="InterPro" id="IPR000571">
    <property type="entry name" value="Znf_CCCH"/>
</dbReference>
<evidence type="ECO:0000256" key="4">
    <source>
        <dbReference type="ARBA" id="ARBA00022833"/>
    </source>
</evidence>
<dbReference type="Pfam" id="PF13639">
    <property type="entry name" value="zf-RING_2"/>
    <property type="match status" value="1"/>
</dbReference>
<dbReference type="Proteomes" id="UP000078348">
    <property type="component" value="Unassembled WGS sequence"/>
</dbReference>
<dbReference type="SUPFAM" id="SSF90229">
    <property type="entry name" value="CCCH zinc finger"/>
    <property type="match status" value="1"/>
</dbReference>
<organism evidence="9 10">
    <name type="scientific">Blastocystis sp. subtype 1 (strain ATCC 50177 / NandII)</name>
    <dbReference type="NCBI Taxonomy" id="478820"/>
    <lineage>
        <taxon>Eukaryota</taxon>
        <taxon>Sar</taxon>
        <taxon>Stramenopiles</taxon>
        <taxon>Bigyra</taxon>
        <taxon>Opalozoa</taxon>
        <taxon>Opalinata</taxon>
        <taxon>Blastocystidae</taxon>
        <taxon>Blastocystis</taxon>
    </lineage>
</organism>
<evidence type="ECO:0000313" key="9">
    <source>
        <dbReference type="EMBL" id="OAO14990.1"/>
    </source>
</evidence>
<dbReference type="AlphaFoldDB" id="A0A196SD60"/>
<dbReference type="STRING" id="478820.A0A196SD60"/>
<dbReference type="PANTHER" id="PTHR11224">
    <property type="entry name" value="MAKORIN-RELATED"/>
    <property type="match status" value="1"/>
</dbReference>
<evidence type="ECO:0000256" key="6">
    <source>
        <dbReference type="SAM" id="MobiDB-lite"/>
    </source>
</evidence>
<dbReference type="PANTHER" id="PTHR11224:SF10">
    <property type="entry name" value="IP09428P-RELATED"/>
    <property type="match status" value="1"/>
</dbReference>
<dbReference type="SUPFAM" id="SSF57850">
    <property type="entry name" value="RING/U-box"/>
    <property type="match status" value="1"/>
</dbReference>
<dbReference type="PROSITE" id="PS00518">
    <property type="entry name" value="ZF_RING_1"/>
    <property type="match status" value="1"/>
</dbReference>
<feature type="zinc finger region" description="C3H1-type" evidence="5">
    <location>
        <begin position="279"/>
        <end position="308"/>
    </location>
</feature>
<name>A0A196SD60_BLAHN</name>
<feature type="region of interest" description="Disordered" evidence="6">
    <location>
        <begin position="134"/>
        <end position="157"/>
    </location>
</feature>
<dbReference type="InterPro" id="IPR013083">
    <property type="entry name" value="Znf_RING/FYVE/PHD"/>
</dbReference>
<feature type="domain" description="C3H1-type" evidence="8">
    <location>
        <begin position="160"/>
        <end position="187"/>
    </location>
</feature>
<evidence type="ECO:0000313" key="10">
    <source>
        <dbReference type="Proteomes" id="UP000078348"/>
    </source>
</evidence>
<feature type="zinc finger region" description="C3H1-type" evidence="5">
    <location>
        <begin position="160"/>
        <end position="187"/>
    </location>
</feature>
<evidence type="ECO:0000259" key="8">
    <source>
        <dbReference type="PROSITE" id="PS50103"/>
    </source>
</evidence>
<dbReference type="GO" id="GO:0000209">
    <property type="term" value="P:protein polyubiquitination"/>
    <property type="evidence" value="ECO:0007669"/>
    <property type="project" value="InterPro"/>
</dbReference>
<dbReference type="InterPro" id="IPR017907">
    <property type="entry name" value="Znf_RING_CS"/>
</dbReference>
<dbReference type="Pfam" id="PF14608">
    <property type="entry name" value="zf-CCCH_2"/>
    <property type="match status" value="1"/>
</dbReference>
<keyword evidence="10" id="KW-1185">Reference proteome</keyword>
<accession>A0A196SD60</accession>
<comment type="caution">
    <text evidence="9">The sequence shown here is derived from an EMBL/GenBank/DDBJ whole genome shotgun (WGS) entry which is preliminary data.</text>
</comment>
<reference evidence="9 10" key="1">
    <citation type="submission" date="2016-05" db="EMBL/GenBank/DDBJ databases">
        <title>Nuclear genome of Blastocystis sp. subtype 1 NandII.</title>
        <authorList>
            <person name="Gentekaki E."/>
            <person name="Curtis B."/>
            <person name="Stairs C."/>
            <person name="Eme L."/>
            <person name="Herman E."/>
            <person name="Klimes V."/>
            <person name="Arias M.C."/>
            <person name="Elias M."/>
            <person name="Hilliou F."/>
            <person name="Klute M."/>
            <person name="Malik S.-B."/>
            <person name="Pightling A."/>
            <person name="Rachubinski R."/>
            <person name="Salas D."/>
            <person name="Schlacht A."/>
            <person name="Suga H."/>
            <person name="Archibald J."/>
            <person name="Ball S.G."/>
            <person name="Clark G."/>
            <person name="Dacks J."/>
            <person name="Van Der Giezen M."/>
            <person name="Tsaousis A."/>
            <person name="Roger A."/>
        </authorList>
    </citation>
    <scope>NUCLEOTIDE SEQUENCE [LARGE SCALE GENOMIC DNA]</scope>
    <source>
        <strain evidence="10">ATCC 50177 / NandII</strain>
    </source>
</reference>
<dbReference type="PROSITE" id="PS50103">
    <property type="entry name" value="ZF_C3H1"/>
    <property type="match status" value="2"/>
</dbReference>
<dbReference type="GO" id="GO:0061630">
    <property type="term" value="F:ubiquitin protein ligase activity"/>
    <property type="evidence" value="ECO:0007669"/>
    <property type="project" value="InterPro"/>
</dbReference>
<dbReference type="EMBL" id="LXWW01000191">
    <property type="protein sequence ID" value="OAO14990.1"/>
    <property type="molecule type" value="Genomic_DNA"/>
</dbReference>
<protein>
    <submittedName>
        <fullName evidence="9">Zinc finger (CCCH-type/C3HC4-type RING finger) family protein</fullName>
    </submittedName>
</protein>
<dbReference type="InterPro" id="IPR045072">
    <property type="entry name" value="MKRN-like"/>
</dbReference>
<evidence type="ECO:0000256" key="2">
    <source>
        <dbReference type="ARBA" id="ARBA00022723"/>
    </source>
</evidence>
<evidence type="ECO:0000259" key="7">
    <source>
        <dbReference type="PROSITE" id="PS50089"/>
    </source>
</evidence>
<dbReference type="InterPro" id="IPR001841">
    <property type="entry name" value="Znf_RING"/>
</dbReference>
<proteinExistence type="predicted"/>
<evidence type="ECO:0000256" key="3">
    <source>
        <dbReference type="ARBA" id="ARBA00022771"/>
    </source>
</evidence>
<dbReference type="InterPro" id="IPR036855">
    <property type="entry name" value="Znf_CCCH_sf"/>
</dbReference>
<dbReference type="Pfam" id="PF18345">
    <property type="entry name" value="zf_CCCH_4"/>
    <property type="match status" value="1"/>
</dbReference>
<sequence>MERNRDDSSRPQNGCLGIFESNDTDPLSNSNVEWRGFGTDEDDQYLASLHFQARGDSMYPSSPYYTGPSHLDYTSFGPENTDFQDMRADDAIFDSYNMDFSQLHWELPSHPSAPSVPSQPEKGRSWRDVVGTEFAHPPIPPPPTPAREEPEEEVTPKSKDKKKEVCRYWLNGNCMYGDRCWYAHTNEPEKKPAQLEYSTECCICQEDVLKANKRFGLMQNCNHVFCLECIRNWRYSHIGDPNVRRCPLCRATSFYVIPSNVPIFDQDVKDQIIEMYKKNMSKIPCKHFNGGFGVCPFGDSCFYSHKLANGQDFTSRMVMQADGELRDIGYSHSLGDCIVMKTKQDKRKKRVKRKIEGDN</sequence>
<dbReference type="Gene3D" id="4.10.1000.10">
    <property type="entry name" value="Zinc finger, CCCH-type"/>
    <property type="match status" value="1"/>
</dbReference>
<dbReference type="Gene3D" id="3.30.40.10">
    <property type="entry name" value="Zinc/RING finger domain, C3HC4 (zinc finger)"/>
    <property type="match status" value="1"/>
</dbReference>
<dbReference type="GO" id="GO:0008270">
    <property type="term" value="F:zinc ion binding"/>
    <property type="evidence" value="ECO:0007669"/>
    <property type="project" value="UniProtKB-KW"/>
</dbReference>
<evidence type="ECO:0000256" key="1">
    <source>
        <dbReference type="ARBA" id="ARBA00022679"/>
    </source>
</evidence>
<dbReference type="PROSITE" id="PS50089">
    <property type="entry name" value="ZF_RING_2"/>
    <property type="match status" value="1"/>
</dbReference>
<feature type="domain" description="C3H1-type" evidence="8">
    <location>
        <begin position="279"/>
        <end position="308"/>
    </location>
</feature>
<feature type="domain" description="RING-type" evidence="7">
    <location>
        <begin position="201"/>
        <end position="250"/>
    </location>
</feature>
<dbReference type="SMART" id="SM00184">
    <property type="entry name" value="RING"/>
    <property type="match status" value="1"/>
</dbReference>
<dbReference type="SMART" id="SM00356">
    <property type="entry name" value="ZnF_C3H1"/>
    <property type="match status" value="2"/>
</dbReference>
<dbReference type="OrthoDB" id="250836at2759"/>
<keyword evidence="3 5" id="KW-0863">Zinc-finger</keyword>
<keyword evidence="4 5" id="KW-0862">Zinc</keyword>
<evidence type="ECO:0000256" key="5">
    <source>
        <dbReference type="PROSITE-ProRule" id="PRU00723"/>
    </source>
</evidence>
<feature type="region of interest" description="Disordered" evidence="6">
    <location>
        <begin position="1"/>
        <end position="31"/>
    </location>
</feature>
<dbReference type="CDD" id="cd16521">
    <property type="entry name" value="RING-HC_MKRN"/>
    <property type="match status" value="1"/>
</dbReference>